<evidence type="ECO:0000313" key="4">
    <source>
        <dbReference type="Proteomes" id="UP000014387"/>
    </source>
</evidence>
<evidence type="ECO:0000259" key="2">
    <source>
        <dbReference type="Pfam" id="PF04069"/>
    </source>
</evidence>
<dbReference type="InterPro" id="IPR007210">
    <property type="entry name" value="ABC_Gly_betaine_transp_sub-bd"/>
</dbReference>
<dbReference type="Gene3D" id="3.40.190.120">
    <property type="entry name" value="Osmoprotection protein (prox), domain 2"/>
    <property type="match status" value="1"/>
</dbReference>
<dbReference type="OrthoDB" id="9781705at2"/>
<dbReference type="GO" id="GO:0022857">
    <property type="term" value="F:transmembrane transporter activity"/>
    <property type="evidence" value="ECO:0007669"/>
    <property type="project" value="InterPro"/>
</dbReference>
<dbReference type="PROSITE" id="PS51257">
    <property type="entry name" value="PROKAR_LIPOPROTEIN"/>
    <property type="match status" value="1"/>
</dbReference>
<keyword evidence="1" id="KW-0732">Signal</keyword>
<dbReference type="EMBL" id="AGWN01000001">
    <property type="protein sequence ID" value="EPD31152.1"/>
    <property type="molecule type" value="Genomic_DNA"/>
</dbReference>
<protein>
    <recommendedName>
        <fullName evidence="2">ABC-type glycine betaine transport system substrate-binding domain-containing protein</fullName>
    </recommendedName>
</protein>
<sequence length="301" mass="32476">MSLKRVFGAALAVGLTASLAACGGSSSFEEGEASKPAEDAIVIGSSNYYSNEIIAEIYAQALEAEGFTVKRDFKIGAREVLNKEMEDGSIDVRPEYTGPLLQFWNPDNQVTGKDAIYEELKKTTPQGFQVLDQAEATDQDSYVVSRKFSEENGITSLADLKNYDGKLVVAGSSEFENRPNGPKGLKKHYGVDVDFTPIEDKGGPLTVKALLDGDVQLANIFSASPDIKMNDLVVLDDPQGMFLSSHVVPLTVADLDPKAVEVLNKVQAKLSADGLLDLNVRSAQDQVSADVIARDWIAQNL</sequence>
<accession>A0A9W5REW7</accession>
<organism evidence="3 4">
    <name type="scientific">Gleimia europaea ACS-120-V-Col10b</name>
    <dbReference type="NCBI Taxonomy" id="883069"/>
    <lineage>
        <taxon>Bacteria</taxon>
        <taxon>Bacillati</taxon>
        <taxon>Actinomycetota</taxon>
        <taxon>Actinomycetes</taxon>
        <taxon>Actinomycetales</taxon>
        <taxon>Actinomycetaceae</taxon>
        <taxon>Gleimia</taxon>
    </lineage>
</organism>
<feature type="signal peptide" evidence="1">
    <location>
        <begin position="1"/>
        <end position="20"/>
    </location>
</feature>
<feature type="chain" id="PRO_5040825334" description="ABC-type glycine betaine transport system substrate-binding domain-containing protein" evidence="1">
    <location>
        <begin position="21"/>
        <end position="301"/>
    </location>
</feature>
<comment type="caution">
    <text evidence="3">The sequence shown here is derived from an EMBL/GenBank/DDBJ whole genome shotgun (WGS) entry which is preliminary data.</text>
</comment>
<evidence type="ECO:0000256" key="1">
    <source>
        <dbReference type="SAM" id="SignalP"/>
    </source>
</evidence>
<dbReference type="AlphaFoldDB" id="A0A9W5REW7"/>
<gene>
    <name evidence="3" type="ORF">HMPREF9238_00912</name>
</gene>
<proteinExistence type="predicted"/>
<dbReference type="CDD" id="cd13606">
    <property type="entry name" value="PBP2_ProX_like"/>
    <property type="match status" value="1"/>
</dbReference>
<dbReference type="SUPFAM" id="SSF53850">
    <property type="entry name" value="Periplasmic binding protein-like II"/>
    <property type="match status" value="1"/>
</dbReference>
<dbReference type="Gene3D" id="3.40.190.10">
    <property type="entry name" value="Periplasmic binding protein-like II"/>
    <property type="match status" value="1"/>
</dbReference>
<keyword evidence="4" id="KW-1185">Reference proteome</keyword>
<dbReference type="RefSeq" id="WP_016444263.1">
    <property type="nucleotide sequence ID" value="NZ_KE150266.1"/>
</dbReference>
<dbReference type="Proteomes" id="UP000014387">
    <property type="component" value="Unassembled WGS sequence"/>
</dbReference>
<reference evidence="3 4" key="1">
    <citation type="submission" date="2013-05" db="EMBL/GenBank/DDBJ databases">
        <title>The Genome Sequence of Actinomyces europaeus ACS-120-V-COL10B.</title>
        <authorList>
            <consortium name="The Broad Institute Genomics Platform"/>
            <person name="Earl A."/>
            <person name="Ward D."/>
            <person name="Feldgarden M."/>
            <person name="Gevers D."/>
            <person name="Saerens B."/>
            <person name="Vaneechoutte M."/>
            <person name="Walker B."/>
            <person name="Young S."/>
            <person name="Zeng Q."/>
            <person name="Gargeya S."/>
            <person name="Fitzgerald M."/>
            <person name="Haas B."/>
            <person name="Abouelleil A."/>
            <person name="Allen A.W."/>
            <person name="Alvarado L."/>
            <person name="Arachchi H.M."/>
            <person name="Berlin A.M."/>
            <person name="Chapman S.B."/>
            <person name="Gainer-Dewar J."/>
            <person name="Goldberg J."/>
            <person name="Griggs A."/>
            <person name="Gujja S."/>
            <person name="Hansen M."/>
            <person name="Howarth C."/>
            <person name="Imamovic A."/>
            <person name="Ireland A."/>
            <person name="Larimer J."/>
            <person name="McCowan C."/>
            <person name="Murphy C."/>
            <person name="Pearson M."/>
            <person name="Poon T.W."/>
            <person name="Priest M."/>
            <person name="Roberts A."/>
            <person name="Saif S."/>
            <person name="Shea T."/>
            <person name="Sisk P."/>
            <person name="Sykes S."/>
            <person name="Wortman J."/>
            <person name="Nusbaum C."/>
            <person name="Birren B."/>
        </authorList>
    </citation>
    <scope>NUCLEOTIDE SEQUENCE [LARGE SCALE GENOMIC DNA]</scope>
    <source>
        <strain evidence="3 4">ACS-120-V-Col10b</strain>
    </source>
</reference>
<dbReference type="GO" id="GO:0043190">
    <property type="term" value="C:ATP-binding cassette (ABC) transporter complex"/>
    <property type="evidence" value="ECO:0007669"/>
    <property type="project" value="InterPro"/>
</dbReference>
<feature type="domain" description="ABC-type glycine betaine transport system substrate-binding" evidence="2">
    <location>
        <begin position="40"/>
        <end position="299"/>
    </location>
</feature>
<evidence type="ECO:0000313" key="3">
    <source>
        <dbReference type="EMBL" id="EPD31152.1"/>
    </source>
</evidence>
<name>A0A9W5REW7_9ACTO</name>
<dbReference type="Pfam" id="PF04069">
    <property type="entry name" value="OpuAC"/>
    <property type="match status" value="1"/>
</dbReference>